<dbReference type="EMBL" id="QFGA01000001">
    <property type="protein sequence ID" value="TEB07226.1"/>
    <property type="molecule type" value="Genomic_DNA"/>
</dbReference>
<proteinExistence type="inferred from homology"/>
<organism evidence="7 8">
    <name type="scientific">Pelotomaculum schinkii</name>
    <dbReference type="NCBI Taxonomy" id="78350"/>
    <lineage>
        <taxon>Bacteria</taxon>
        <taxon>Bacillati</taxon>
        <taxon>Bacillota</taxon>
        <taxon>Clostridia</taxon>
        <taxon>Eubacteriales</taxon>
        <taxon>Desulfotomaculaceae</taxon>
        <taxon>Pelotomaculum</taxon>
    </lineage>
</organism>
<name>A0A4Y7REJ5_9FIRM</name>
<dbReference type="EC" id="2.1.1.-" evidence="6"/>
<comment type="function">
    <text evidence="6">Methylates ribosomal protein L11.</text>
</comment>
<keyword evidence="8" id="KW-1185">Reference proteome</keyword>
<dbReference type="InterPro" id="IPR029063">
    <property type="entry name" value="SAM-dependent_MTases_sf"/>
</dbReference>
<comment type="catalytic activity">
    <reaction evidence="6">
        <text>L-lysyl-[protein] + 3 S-adenosyl-L-methionine = N(6),N(6),N(6)-trimethyl-L-lysyl-[protein] + 3 S-adenosyl-L-homocysteine + 3 H(+)</text>
        <dbReference type="Rhea" id="RHEA:54192"/>
        <dbReference type="Rhea" id="RHEA-COMP:9752"/>
        <dbReference type="Rhea" id="RHEA-COMP:13826"/>
        <dbReference type="ChEBI" id="CHEBI:15378"/>
        <dbReference type="ChEBI" id="CHEBI:29969"/>
        <dbReference type="ChEBI" id="CHEBI:57856"/>
        <dbReference type="ChEBI" id="CHEBI:59789"/>
        <dbReference type="ChEBI" id="CHEBI:61961"/>
    </reaction>
</comment>
<keyword evidence="2 6" id="KW-0963">Cytoplasm</keyword>
<dbReference type="GO" id="GO:0005840">
    <property type="term" value="C:ribosome"/>
    <property type="evidence" value="ECO:0007669"/>
    <property type="project" value="UniProtKB-KW"/>
</dbReference>
<dbReference type="Gene3D" id="3.40.50.150">
    <property type="entry name" value="Vaccinia Virus protein VP39"/>
    <property type="match status" value="1"/>
</dbReference>
<dbReference type="RefSeq" id="WP_190239178.1">
    <property type="nucleotide sequence ID" value="NZ_QFGA01000001.1"/>
</dbReference>
<comment type="caution">
    <text evidence="7">The sequence shown here is derived from an EMBL/GenBank/DDBJ whole genome shotgun (WGS) entry which is preliminary data.</text>
</comment>
<dbReference type="GO" id="GO:0016279">
    <property type="term" value="F:protein-lysine N-methyltransferase activity"/>
    <property type="evidence" value="ECO:0007669"/>
    <property type="project" value="RHEA"/>
</dbReference>
<dbReference type="GO" id="GO:0032259">
    <property type="term" value="P:methylation"/>
    <property type="evidence" value="ECO:0007669"/>
    <property type="project" value="UniProtKB-KW"/>
</dbReference>
<dbReference type="HAMAP" id="MF_00735">
    <property type="entry name" value="Methyltr_PrmA"/>
    <property type="match status" value="1"/>
</dbReference>
<keyword evidence="7" id="KW-0689">Ribosomal protein</keyword>
<dbReference type="InterPro" id="IPR050078">
    <property type="entry name" value="Ribosomal_L11_MeTrfase_PrmA"/>
</dbReference>
<keyword evidence="5 6" id="KW-0949">S-adenosyl-L-methionine</keyword>
<gene>
    <name evidence="6 7" type="primary">prmA</name>
    <name evidence="7" type="ORF">Psch_00773</name>
</gene>
<evidence type="ECO:0000256" key="5">
    <source>
        <dbReference type="ARBA" id="ARBA00022691"/>
    </source>
</evidence>
<dbReference type="GO" id="GO:0005737">
    <property type="term" value="C:cytoplasm"/>
    <property type="evidence" value="ECO:0007669"/>
    <property type="project" value="UniProtKB-SubCell"/>
</dbReference>
<dbReference type="PANTHER" id="PTHR43648:SF1">
    <property type="entry name" value="ELECTRON TRANSFER FLAVOPROTEIN BETA SUBUNIT LYSINE METHYLTRANSFERASE"/>
    <property type="match status" value="1"/>
</dbReference>
<dbReference type="NCBIfam" id="TIGR00406">
    <property type="entry name" value="prmA"/>
    <property type="match status" value="1"/>
</dbReference>
<dbReference type="PANTHER" id="PTHR43648">
    <property type="entry name" value="ELECTRON TRANSFER FLAVOPROTEIN BETA SUBUNIT LYSINE METHYLTRANSFERASE"/>
    <property type="match status" value="1"/>
</dbReference>
<feature type="binding site" evidence="6">
    <location>
        <position position="200"/>
    </location>
    <ligand>
        <name>S-adenosyl-L-methionine</name>
        <dbReference type="ChEBI" id="CHEBI:59789"/>
    </ligand>
</feature>
<dbReference type="PIRSF" id="PIRSF000401">
    <property type="entry name" value="RPL11_MTase"/>
    <property type="match status" value="1"/>
</dbReference>
<evidence type="ECO:0000256" key="2">
    <source>
        <dbReference type="ARBA" id="ARBA00022490"/>
    </source>
</evidence>
<evidence type="ECO:0000313" key="7">
    <source>
        <dbReference type="EMBL" id="TEB07226.1"/>
    </source>
</evidence>
<evidence type="ECO:0000256" key="3">
    <source>
        <dbReference type="ARBA" id="ARBA00022603"/>
    </source>
</evidence>
<keyword evidence="3 6" id="KW-0489">Methyltransferase</keyword>
<sequence>MDWLEVAVQVPPEGVELVADIFQDMGTGGVVIEDPAVILRYAAAAEPDEWGVETPSPGERRPVVKGYLASGAELAGRLEALRAALNSLELTPAPELRTCRVAEEDWANCWKAYYKPVHVGQRLVVKPSWEDYPVVAGELVIDMDPGMAFGCGAHPTTALCLKLLEKYVQDGATVYDVGTGSGILAIASALLGSGRVVAVDHDPVACRTALANIERNGVAGRVKVIQGDLLSSIEGKAGLIVANIIAGIIAGLAVDVSKTLVPGGIFIASGIISERGPEVIAALESAGLSVVEQSEDGGWVALVAKANP</sequence>
<keyword evidence="4 6" id="KW-0808">Transferase</keyword>
<dbReference type="Proteomes" id="UP000298324">
    <property type="component" value="Unassembled WGS sequence"/>
</dbReference>
<protein>
    <recommendedName>
        <fullName evidence="6">Ribosomal protein L11 methyltransferase</fullName>
        <shortName evidence="6">L11 Mtase</shortName>
        <ecNumber evidence="6">2.1.1.-</ecNumber>
    </recommendedName>
</protein>
<evidence type="ECO:0000313" key="8">
    <source>
        <dbReference type="Proteomes" id="UP000298324"/>
    </source>
</evidence>
<dbReference type="SUPFAM" id="SSF53335">
    <property type="entry name" value="S-adenosyl-L-methionine-dependent methyltransferases"/>
    <property type="match status" value="1"/>
</dbReference>
<dbReference type="InterPro" id="IPR004498">
    <property type="entry name" value="Ribosomal_PrmA_MeTrfase"/>
</dbReference>
<comment type="similarity">
    <text evidence="1 6">Belongs to the methyltransferase superfamily. PrmA family.</text>
</comment>
<feature type="binding site" evidence="6">
    <location>
        <position position="157"/>
    </location>
    <ligand>
        <name>S-adenosyl-L-methionine</name>
        <dbReference type="ChEBI" id="CHEBI:59789"/>
    </ligand>
</feature>
<dbReference type="CDD" id="cd02440">
    <property type="entry name" value="AdoMet_MTases"/>
    <property type="match status" value="1"/>
</dbReference>
<feature type="binding site" evidence="6">
    <location>
        <position position="178"/>
    </location>
    <ligand>
        <name>S-adenosyl-L-methionine</name>
        <dbReference type="ChEBI" id="CHEBI:59789"/>
    </ligand>
</feature>
<evidence type="ECO:0000256" key="6">
    <source>
        <dbReference type="HAMAP-Rule" id="MF_00735"/>
    </source>
</evidence>
<dbReference type="AlphaFoldDB" id="A0A4Y7REJ5"/>
<feature type="binding site" evidence="6">
    <location>
        <position position="243"/>
    </location>
    <ligand>
        <name>S-adenosyl-L-methionine</name>
        <dbReference type="ChEBI" id="CHEBI:59789"/>
    </ligand>
</feature>
<evidence type="ECO:0000256" key="1">
    <source>
        <dbReference type="ARBA" id="ARBA00009741"/>
    </source>
</evidence>
<reference evidence="7 8" key="1">
    <citation type="journal article" date="2018" name="Environ. Microbiol.">
        <title>Novel energy conservation strategies and behaviour of Pelotomaculum schinkii driving syntrophic propionate catabolism.</title>
        <authorList>
            <person name="Hidalgo-Ahumada C.A.P."/>
            <person name="Nobu M.K."/>
            <person name="Narihiro T."/>
            <person name="Tamaki H."/>
            <person name="Liu W.T."/>
            <person name="Kamagata Y."/>
            <person name="Stams A.J.M."/>
            <person name="Imachi H."/>
            <person name="Sousa D.Z."/>
        </authorList>
    </citation>
    <scope>NUCLEOTIDE SEQUENCE [LARGE SCALE GENOMIC DNA]</scope>
    <source>
        <strain evidence="7 8">HH</strain>
    </source>
</reference>
<dbReference type="Pfam" id="PF06325">
    <property type="entry name" value="PrmA"/>
    <property type="match status" value="1"/>
</dbReference>
<comment type="subcellular location">
    <subcellularLocation>
        <location evidence="6">Cytoplasm</location>
    </subcellularLocation>
</comment>
<accession>A0A4Y7REJ5</accession>
<evidence type="ECO:0000256" key="4">
    <source>
        <dbReference type="ARBA" id="ARBA00022679"/>
    </source>
</evidence>
<keyword evidence="7" id="KW-0687">Ribonucleoprotein</keyword>